<dbReference type="PROSITE" id="PS51257">
    <property type="entry name" value="PROKAR_LIPOPROTEIN"/>
    <property type="match status" value="1"/>
</dbReference>
<sequence length="132" mass="13651">MRFTHLVPLIIGMAAFSLSGCSTYHDVALQQKEAGLNSPYYLLQPPVYVGDRLKYGLKDGSGGELTVAKVEPKDIVADSGKIIPLSQLSFLQRKDISEGKTAALVGGGAVATAAIVFVAGITIMAAGIAASA</sequence>
<dbReference type="EMBL" id="KF255992">
    <property type="protein sequence ID" value="AGW45490.1"/>
    <property type="molecule type" value="Genomic_DNA"/>
</dbReference>
<name>A0A059Q9J5_9BACT</name>
<keyword evidence="1" id="KW-1133">Transmembrane helix</keyword>
<feature type="transmembrane region" description="Helical" evidence="1">
    <location>
        <begin position="102"/>
        <end position="130"/>
    </location>
</feature>
<accession>A0A059Q9J5</accession>
<evidence type="ECO:0000256" key="1">
    <source>
        <dbReference type="SAM" id="Phobius"/>
    </source>
</evidence>
<keyword evidence="1" id="KW-0472">Membrane</keyword>
<evidence type="ECO:0000313" key="2">
    <source>
        <dbReference type="EMBL" id="AGW45490.1"/>
    </source>
</evidence>
<proteinExistence type="predicted"/>
<dbReference type="AlphaFoldDB" id="A0A059Q9J5"/>
<protein>
    <submittedName>
        <fullName evidence="2">Uncharacterized protein</fullName>
    </submittedName>
</protein>
<organism evidence="2">
    <name type="scientific">uncultured bacterium Lac35B</name>
    <dbReference type="NCBI Taxonomy" id="1403000"/>
    <lineage>
        <taxon>Bacteria</taxon>
        <taxon>environmental samples</taxon>
    </lineage>
</organism>
<keyword evidence="1" id="KW-0812">Transmembrane</keyword>
<reference evidence="2" key="1">
    <citation type="submission" date="2013-06" db="EMBL/GenBank/DDBJ databases">
        <title>Functional metagenomics reveals novel beta-galactosidases not predictable from gene sequences.</title>
        <authorList>
            <person name="Cheng J."/>
            <person name="Engel K."/>
            <person name="Romantsov T."/>
            <person name="Neufeld J.D."/>
            <person name="Rose D.R."/>
            <person name="Charles T.C."/>
        </authorList>
    </citation>
    <scope>NUCLEOTIDE SEQUENCE</scope>
</reference>